<comment type="caution">
    <text evidence="1">The sequence shown here is derived from an EMBL/GenBank/DDBJ whole genome shotgun (WGS) entry which is preliminary data.</text>
</comment>
<evidence type="ECO:0000313" key="2">
    <source>
        <dbReference type="Proteomes" id="UP001305779"/>
    </source>
</evidence>
<gene>
    <name evidence="1" type="ORF">PRZ48_012101</name>
</gene>
<reference evidence="1 2" key="1">
    <citation type="journal article" date="2023" name="G3 (Bethesda)">
        <title>A chromosome-level genome assembly of Zasmidium syzygii isolated from banana leaves.</title>
        <authorList>
            <person name="van Westerhoven A.C."/>
            <person name="Mehrabi R."/>
            <person name="Talebi R."/>
            <person name="Steentjes M.B.F."/>
            <person name="Corcolon B."/>
            <person name="Chong P.A."/>
            <person name="Kema G.H.J."/>
            <person name="Seidl M.F."/>
        </authorList>
    </citation>
    <scope>NUCLEOTIDE SEQUENCE [LARGE SCALE GENOMIC DNA]</scope>
    <source>
        <strain evidence="1 2">P124</strain>
    </source>
</reference>
<proteinExistence type="predicted"/>
<protein>
    <submittedName>
        <fullName evidence="1">Uncharacterized protein</fullName>
    </submittedName>
</protein>
<evidence type="ECO:0000313" key="1">
    <source>
        <dbReference type="EMBL" id="KAK4496122.1"/>
    </source>
</evidence>
<dbReference type="EMBL" id="JAXOVC010000010">
    <property type="protein sequence ID" value="KAK4496122.1"/>
    <property type="molecule type" value="Genomic_DNA"/>
</dbReference>
<name>A0ABR0E3W4_ZASCE</name>
<keyword evidence="2" id="KW-1185">Reference proteome</keyword>
<dbReference type="Proteomes" id="UP001305779">
    <property type="component" value="Unassembled WGS sequence"/>
</dbReference>
<organism evidence="1 2">
    <name type="scientific">Zasmidium cellare</name>
    <name type="common">Wine cellar mold</name>
    <name type="synonym">Racodium cellare</name>
    <dbReference type="NCBI Taxonomy" id="395010"/>
    <lineage>
        <taxon>Eukaryota</taxon>
        <taxon>Fungi</taxon>
        <taxon>Dikarya</taxon>
        <taxon>Ascomycota</taxon>
        <taxon>Pezizomycotina</taxon>
        <taxon>Dothideomycetes</taxon>
        <taxon>Dothideomycetidae</taxon>
        <taxon>Mycosphaerellales</taxon>
        <taxon>Mycosphaerellaceae</taxon>
        <taxon>Zasmidium</taxon>
    </lineage>
</organism>
<sequence>MDSSNTNEFLAARLEALCGRSCQGVDNQDFHSSSHMTPTYRAQVPWISPLLSPDQSQPLQSLTLDESLHVQKDLVAKYPEYKLRIVDMATVVDAKCSTGEAEVFINFHFEGFRLKS</sequence>
<accession>A0ABR0E3W4</accession>